<reference evidence="4" key="1">
    <citation type="submission" date="2006-10" db="EMBL/GenBank/DDBJ databases">
        <authorList>
            <person name="Amadeo P."/>
            <person name="Zhao Q."/>
            <person name="Wortman J."/>
            <person name="Fraser-Liggett C."/>
            <person name="Carlton J."/>
        </authorList>
    </citation>
    <scope>NUCLEOTIDE SEQUENCE</scope>
    <source>
        <strain evidence="4">G3</strain>
    </source>
</reference>
<protein>
    <submittedName>
        <fullName evidence="4">Bromodomain containing protein</fullName>
    </submittedName>
</protein>
<evidence type="ECO:0000256" key="1">
    <source>
        <dbReference type="ARBA" id="ARBA00023117"/>
    </source>
</evidence>
<gene>
    <name evidence="4" type="ORF">TVAG_291890</name>
</gene>
<dbReference type="RefSeq" id="XP_001329459.1">
    <property type="nucleotide sequence ID" value="XM_001329424.1"/>
</dbReference>
<dbReference type="CDD" id="cd04369">
    <property type="entry name" value="Bromodomain"/>
    <property type="match status" value="1"/>
</dbReference>
<dbReference type="PANTHER" id="PTHR45926">
    <property type="entry name" value="OSJNBA0053K19.4 PROTEIN"/>
    <property type="match status" value="1"/>
</dbReference>
<sequence>MKNLPKSVSNSQLTVQPMTSIERERAIEITNKIKKIPIASFFLKPVDPVKDGLPNYLIKIKPSYPMDLGTVSTKLEKSQYTTIEDWKKDMETIWKNAMTYNPVESPYYAVASELQQIFRRKSNFVPKVEADLWIHNLQKLNKKFKLYSNYKLMVANPPQIKQTTVKKGKQKE</sequence>
<dbReference type="PRINTS" id="PR00503">
    <property type="entry name" value="BROMODOMAIN"/>
</dbReference>
<dbReference type="PROSITE" id="PS50014">
    <property type="entry name" value="BROMODOMAIN_2"/>
    <property type="match status" value="1"/>
</dbReference>
<organism evidence="4 5">
    <name type="scientific">Trichomonas vaginalis (strain ATCC PRA-98 / G3)</name>
    <dbReference type="NCBI Taxonomy" id="412133"/>
    <lineage>
        <taxon>Eukaryota</taxon>
        <taxon>Metamonada</taxon>
        <taxon>Parabasalia</taxon>
        <taxon>Trichomonadida</taxon>
        <taxon>Trichomonadidae</taxon>
        <taxon>Trichomonas</taxon>
    </lineage>
</organism>
<accession>A2DQW9</accession>
<dbReference type="SUPFAM" id="SSF47370">
    <property type="entry name" value="Bromodomain"/>
    <property type="match status" value="1"/>
</dbReference>
<dbReference type="InterPro" id="IPR036427">
    <property type="entry name" value="Bromodomain-like_sf"/>
</dbReference>
<dbReference type="VEuPathDB" id="TrichDB:TVAG_291890"/>
<dbReference type="EMBL" id="DS113233">
    <property type="protein sequence ID" value="EAY17236.1"/>
    <property type="molecule type" value="Genomic_DNA"/>
</dbReference>
<reference evidence="4" key="2">
    <citation type="journal article" date="2007" name="Science">
        <title>Draft genome sequence of the sexually transmitted pathogen Trichomonas vaginalis.</title>
        <authorList>
            <person name="Carlton J.M."/>
            <person name="Hirt R.P."/>
            <person name="Silva J.C."/>
            <person name="Delcher A.L."/>
            <person name="Schatz M."/>
            <person name="Zhao Q."/>
            <person name="Wortman J.R."/>
            <person name="Bidwell S.L."/>
            <person name="Alsmark U.C.M."/>
            <person name="Besteiro S."/>
            <person name="Sicheritz-Ponten T."/>
            <person name="Noel C.J."/>
            <person name="Dacks J.B."/>
            <person name="Foster P.G."/>
            <person name="Simillion C."/>
            <person name="Van de Peer Y."/>
            <person name="Miranda-Saavedra D."/>
            <person name="Barton G.J."/>
            <person name="Westrop G.D."/>
            <person name="Mueller S."/>
            <person name="Dessi D."/>
            <person name="Fiori P.L."/>
            <person name="Ren Q."/>
            <person name="Paulsen I."/>
            <person name="Zhang H."/>
            <person name="Bastida-Corcuera F.D."/>
            <person name="Simoes-Barbosa A."/>
            <person name="Brown M.T."/>
            <person name="Hayes R.D."/>
            <person name="Mukherjee M."/>
            <person name="Okumura C.Y."/>
            <person name="Schneider R."/>
            <person name="Smith A.J."/>
            <person name="Vanacova S."/>
            <person name="Villalvazo M."/>
            <person name="Haas B.J."/>
            <person name="Pertea M."/>
            <person name="Feldblyum T.V."/>
            <person name="Utterback T.R."/>
            <person name="Shu C.L."/>
            <person name="Osoegawa K."/>
            <person name="de Jong P.J."/>
            <person name="Hrdy I."/>
            <person name="Horvathova L."/>
            <person name="Zubacova Z."/>
            <person name="Dolezal P."/>
            <person name="Malik S.B."/>
            <person name="Logsdon J.M. Jr."/>
            <person name="Henze K."/>
            <person name="Gupta A."/>
            <person name="Wang C.C."/>
            <person name="Dunne R.L."/>
            <person name="Upcroft J.A."/>
            <person name="Upcroft P."/>
            <person name="White O."/>
            <person name="Salzberg S.L."/>
            <person name="Tang P."/>
            <person name="Chiu C.-H."/>
            <person name="Lee Y.-S."/>
            <person name="Embley T.M."/>
            <person name="Coombs G.H."/>
            <person name="Mottram J.C."/>
            <person name="Tachezy J."/>
            <person name="Fraser-Liggett C.M."/>
            <person name="Johnson P.J."/>
        </authorList>
    </citation>
    <scope>NUCLEOTIDE SEQUENCE [LARGE SCALE GENOMIC DNA]</scope>
    <source>
        <strain evidence="4">G3</strain>
    </source>
</reference>
<dbReference type="InterPro" id="IPR001487">
    <property type="entry name" value="Bromodomain"/>
</dbReference>
<evidence type="ECO:0000313" key="5">
    <source>
        <dbReference type="Proteomes" id="UP000001542"/>
    </source>
</evidence>
<dbReference type="SMART" id="SM00297">
    <property type="entry name" value="BROMO"/>
    <property type="match status" value="1"/>
</dbReference>
<dbReference type="Pfam" id="PF00439">
    <property type="entry name" value="Bromodomain"/>
    <property type="match status" value="1"/>
</dbReference>
<name>A2DQW9_TRIV3</name>
<evidence type="ECO:0000256" key="2">
    <source>
        <dbReference type="PROSITE-ProRule" id="PRU00035"/>
    </source>
</evidence>
<dbReference type="OrthoDB" id="21449at2759"/>
<dbReference type="VEuPathDB" id="TrichDB:TVAGG3_0936700"/>
<dbReference type="eggNOG" id="KOG1474">
    <property type="taxonomic scope" value="Eukaryota"/>
</dbReference>
<dbReference type="KEGG" id="tva:4775253"/>
<dbReference type="SMR" id="A2DQW9"/>
<keyword evidence="1 2" id="KW-0103">Bromodomain</keyword>
<feature type="domain" description="Bromo" evidence="3">
    <location>
        <begin position="34"/>
        <end position="108"/>
    </location>
</feature>
<proteinExistence type="predicted"/>
<dbReference type="Proteomes" id="UP000001542">
    <property type="component" value="Unassembled WGS sequence"/>
</dbReference>
<dbReference type="InParanoid" id="A2DQW9"/>
<dbReference type="AlphaFoldDB" id="A2DQW9"/>
<keyword evidence="5" id="KW-1185">Reference proteome</keyword>
<evidence type="ECO:0000313" key="4">
    <source>
        <dbReference type="EMBL" id="EAY17236.1"/>
    </source>
</evidence>
<dbReference type="Gene3D" id="1.20.920.10">
    <property type="entry name" value="Bromodomain-like"/>
    <property type="match status" value="1"/>
</dbReference>
<evidence type="ECO:0000259" key="3">
    <source>
        <dbReference type="PROSITE" id="PS50014"/>
    </source>
</evidence>